<dbReference type="EMBL" id="JAJVCZ030000007">
    <property type="protein sequence ID" value="KAL0257835.1"/>
    <property type="molecule type" value="Genomic_DNA"/>
</dbReference>
<evidence type="ECO:0000313" key="2">
    <source>
        <dbReference type="EMBL" id="KAL0257835.1"/>
    </source>
</evidence>
<dbReference type="GeneID" id="92011085"/>
<organism evidence="2 3">
    <name type="scientific">Diplodia seriata</name>
    <dbReference type="NCBI Taxonomy" id="420778"/>
    <lineage>
        <taxon>Eukaryota</taxon>
        <taxon>Fungi</taxon>
        <taxon>Dikarya</taxon>
        <taxon>Ascomycota</taxon>
        <taxon>Pezizomycotina</taxon>
        <taxon>Dothideomycetes</taxon>
        <taxon>Dothideomycetes incertae sedis</taxon>
        <taxon>Botryosphaeriales</taxon>
        <taxon>Botryosphaeriaceae</taxon>
        <taxon>Diplodia</taxon>
    </lineage>
</organism>
<sequence length="423" mass="45821">MQHASETTSIWMEASPSTLPAREQEEDVSAHTHTEVEEHSEEEYDAWGFDAFEVALDTTATTTPTASRRKAPTRIPTATPKDYHAAATTTTTTTTSQLQSSLAADLFAHRTSALPAADPGEVARVRRFLRWMMVTDYTVIPSSPSRPSRRPIGSVSLPAADRAHFLHLASLARRLEALHGHGGHGGGAATTTTTATTCEDNKDDGDDEREVLAHYFWQFVHAPCAALGLQASILLARCLDLAQFSGVWGRYEGAERGTVAAFGVGAWARRIFVDREVVMPALFAAGAGDDGDAAARAYRATDGGGDAGLIGVEAVRDAIAVRARRYFEVLDGLEGLVVENQAEGRWMFSDVCKFRLNARGMRLDASRKKGASGFGYSHFATLKSQRRLADDAVKSLEQASNQTTGDVRLESDAVFSYMPWVPL</sequence>
<feature type="compositionally biased region" description="Basic and acidic residues" evidence="1">
    <location>
        <begin position="28"/>
        <end position="37"/>
    </location>
</feature>
<accession>A0ABR3CCD7</accession>
<feature type="compositionally biased region" description="Low complexity" evidence="1">
    <location>
        <begin position="85"/>
        <end position="96"/>
    </location>
</feature>
<dbReference type="RefSeq" id="XP_066630864.1">
    <property type="nucleotide sequence ID" value="XM_066778427.1"/>
</dbReference>
<feature type="region of interest" description="Disordered" evidence="1">
    <location>
        <begin position="181"/>
        <end position="203"/>
    </location>
</feature>
<protein>
    <submittedName>
        <fullName evidence="2">Uncharacterized protein</fullName>
    </submittedName>
</protein>
<reference evidence="2 3" key="1">
    <citation type="submission" date="2024-02" db="EMBL/GenBank/DDBJ databases">
        <title>De novo assembly and annotation of 12 fungi associated with fruit tree decline syndrome in Ontario, Canada.</title>
        <authorList>
            <person name="Sulman M."/>
            <person name="Ellouze W."/>
            <person name="Ilyukhin E."/>
        </authorList>
    </citation>
    <scope>NUCLEOTIDE SEQUENCE [LARGE SCALE GENOMIC DNA]</scope>
    <source>
        <strain evidence="2 3">FDS-637</strain>
    </source>
</reference>
<feature type="compositionally biased region" description="Polar residues" evidence="1">
    <location>
        <begin position="1"/>
        <end position="18"/>
    </location>
</feature>
<name>A0ABR3CCD7_9PEZI</name>
<comment type="caution">
    <text evidence="2">The sequence shown here is derived from an EMBL/GenBank/DDBJ whole genome shotgun (WGS) entry which is preliminary data.</text>
</comment>
<proteinExistence type="predicted"/>
<feature type="region of interest" description="Disordered" evidence="1">
    <location>
        <begin position="59"/>
        <end position="96"/>
    </location>
</feature>
<dbReference type="Proteomes" id="UP001430584">
    <property type="component" value="Unassembled WGS sequence"/>
</dbReference>
<evidence type="ECO:0000256" key="1">
    <source>
        <dbReference type="SAM" id="MobiDB-lite"/>
    </source>
</evidence>
<feature type="region of interest" description="Disordered" evidence="1">
    <location>
        <begin position="1"/>
        <end position="40"/>
    </location>
</feature>
<gene>
    <name evidence="2" type="ORF">SLS55_007000</name>
</gene>
<evidence type="ECO:0000313" key="3">
    <source>
        <dbReference type="Proteomes" id="UP001430584"/>
    </source>
</evidence>
<keyword evidence="3" id="KW-1185">Reference proteome</keyword>